<dbReference type="Proteomes" id="UP000054337">
    <property type="component" value="Unassembled WGS sequence"/>
</dbReference>
<accession>W7EQQ1</accession>
<dbReference type="EMBL" id="KI968721">
    <property type="protein sequence ID" value="EUN28410.1"/>
    <property type="molecule type" value="Genomic_DNA"/>
</dbReference>
<sequence length="66" mass="7297">LKRGLIRWKKGGSMTGGRAVFLGFFGIYRSQVRRRAAFTLSSALCYISVSYTRHDCTTSGGVSMET</sequence>
<organism evidence="1 2">
    <name type="scientific">Bipolaris victoriae (strain FI3)</name>
    <name type="common">Victoria blight of oats agent</name>
    <name type="synonym">Cochliobolus victoriae</name>
    <dbReference type="NCBI Taxonomy" id="930091"/>
    <lineage>
        <taxon>Eukaryota</taxon>
        <taxon>Fungi</taxon>
        <taxon>Dikarya</taxon>
        <taxon>Ascomycota</taxon>
        <taxon>Pezizomycotina</taxon>
        <taxon>Dothideomycetes</taxon>
        <taxon>Pleosporomycetidae</taxon>
        <taxon>Pleosporales</taxon>
        <taxon>Pleosporineae</taxon>
        <taxon>Pleosporaceae</taxon>
        <taxon>Bipolaris</taxon>
    </lineage>
</organism>
<evidence type="ECO:0000313" key="2">
    <source>
        <dbReference type="Proteomes" id="UP000054337"/>
    </source>
</evidence>
<gene>
    <name evidence="1" type="ORF">COCVIDRAFT_95792</name>
</gene>
<evidence type="ECO:0000313" key="1">
    <source>
        <dbReference type="EMBL" id="EUN28410.1"/>
    </source>
</evidence>
<dbReference type="GeneID" id="26260103"/>
<dbReference type="AlphaFoldDB" id="W7EQQ1"/>
<name>W7EQQ1_BIPV3</name>
<dbReference type="RefSeq" id="XP_014557996.1">
    <property type="nucleotide sequence ID" value="XM_014702510.1"/>
</dbReference>
<proteinExistence type="predicted"/>
<keyword evidence="2" id="KW-1185">Reference proteome</keyword>
<reference evidence="1 2" key="1">
    <citation type="journal article" date="2013" name="PLoS Genet.">
        <title>Comparative genome structure, secondary metabolite, and effector coding capacity across Cochliobolus pathogens.</title>
        <authorList>
            <person name="Condon B.J."/>
            <person name="Leng Y."/>
            <person name="Wu D."/>
            <person name="Bushley K.E."/>
            <person name="Ohm R.A."/>
            <person name="Otillar R."/>
            <person name="Martin J."/>
            <person name="Schackwitz W."/>
            <person name="Grimwood J."/>
            <person name="MohdZainudin N."/>
            <person name="Xue C."/>
            <person name="Wang R."/>
            <person name="Manning V.A."/>
            <person name="Dhillon B."/>
            <person name="Tu Z.J."/>
            <person name="Steffenson B.J."/>
            <person name="Salamov A."/>
            <person name="Sun H."/>
            <person name="Lowry S."/>
            <person name="LaButti K."/>
            <person name="Han J."/>
            <person name="Copeland A."/>
            <person name="Lindquist E."/>
            <person name="Barry K."/>
            <person name="Schmutz J."/>
            <person name="Baker S.E."/>
            <person name="Ciuffetti L.M."/>
            <person name="Grigoriev I.V."/>
            <person name="Zhong S."/>
            <person name="Turgeon B.G."/>
        </authorList>
    </citation>
    <scope>NUCLEOTIDE SEQUENCE [LARGE SCALE GENOMIC DNA]</scope>
    <source>
        <strain evidence="1 2">FI3</strain>
    </source>
</reference>
<protein>
    <submittedName>
        <fullName evidence="1">Uncharacterized protein</fullName>
    </submittedName>
</protein>
<dbReference type="HOGENOM" id="CLU_2830825_0_0_1"/>
<feature type="non-terminal residue" evidence="1">
    <location>
        <position position="1"/>
    </location>
</feature>